<sequence length="434" mass="47694">MSHNLHGMDPKILSDLQSHKEILWTNPFVNSGDIPGDGFQEIVEAEQRLARFAPYINKVFPEAVNGIIESPIKRLGNMQTELQDYFKTTIQGQLLLKCDNELPIAGSIKARGGIYEVLKIAETVALEQNWIQETDDYSVLASSRFKKLFSRYSIAVGSTGNLGLSIGIVGAALGFKVTVHMSRDARGWKKELLREKGVNVIEHEQDFSHAVAEGRKQCELDPDCFFIDDENSMDLFMGYAVAALRLKKQFDGERIQVNHDHPLLVYLPCGVGGGPGGVTYGLKHVFGEHVHCYFAEPVNSPCMLLGLASGRHEGISVQDIGLSNRTEADGLAVGRPSALAGRMIHELVNGVYTVSDKNLFKLLALLHQSESIFVEPSAVAGMIGPFLPDVQEHLSSLDVDLSHATHVVWATGGNLVPEAIMEEYVKKGKDYLVD</sequence>
<evidence type="ECO:0000256" key="4">
    <source>
        <dbReference type="HAMAP-Rule" id="MF_01030"/>
    </source>
</evidence>
<evidence type="ECO:0000313" key="6">
    <source>
        <dbReference type="EMBL" id="QHE61507.1"/>
    </source>
</evidence>
<dbReference type="PANTHER" id="PTHR48078:SF9">
    <property type="entry name" value="D-SERINE DEHYDRATASE"/>
    <property type="match status" value="1"/>
</dbReference>
<dbReference type="Proteomes" id="UP000465062">
    <property type="component" value="Chromosome"/>
</dbReference>
<dbReference type="GO" id="GO:0009097">
    <property type="term" value="P:isoleucine biosynthetic process"/>
    <property type="evidence" value="ECO:0007669"/>
    <property type="project" value="TreeGrafter"/>
</dbReference>
<dbReference type="RefSeq" id="WP_159361969.1">
    <property type="nucleotide sequence ID" value="NZ_CP047394.1"/>
</dbReference>
<organism evidence="6 7">
    <name type="scientific">Rossellomorea vietnamensis</name>
    <dbReference type="NCBI Taxonomy" id="218284"/>
    <lineage>
        <taxon>Bacteria</taxon>
        <taxon>Bacillati</taxon>
        <taxon>Bacillota</taxon>
        <taxon>Bacilli</taxon>
        <taxon>Bacillales</taxon>
        <taxon>Bacillaceae</taxon>
        <taxon>Rossellomorea</taxon>
    </lineage>
</organism>
<dbReference type="HAMAP" id="MF_01030">
    <property type="entry name" value="D_Ser_dehydrat"/>
    <property type="match status" value="1"/>
</dbReference>
<dbReference type="SUPFAM" id="SSF53686">
    <property type="entry name" value="Tryptophan synthase beta subunit-like PLP-dependent enzymes"/>
    <property type="match status" value="1"/>
</dbReference>
<dbReference type="InterPro" id="IPR050147">
    <property type="entry name" value="Ser/Thr_Dehydratase"/>
</dbReference>
<evidence type="ECO:0000256" key="3">
    <source>
        <dbReference type="ARBA" id="ARBA00023239"/>
    </source>
</evidence>
<comment type="cofactor">
    <cofactor evidence="1 4">
        <name>pyridoxal 5'-phosphate</name>
        <dbReference type="ChEBI" id="CHEBI:597326"/>
    </cofactor>
</comment>
<dbReference type="Gene3D" id="3.40.50.1100">
    <property type="match status" value="2"/>
</dbReference>
<dbReference type="GO" id="GO:0036088">
    <property type="term" value="P:D-serine catabolic process"/>
    <property type="evidence" value="ECO:0007669"/>
    <property type="project" value="TreeGrafter"/>
</dbReference>
<comment type="catalytic activity">
    <reaction evidence="4">
        <text>D-serine = pyruvate + NH4(+)</text>
        <dbReference type="Rhea" id="RHEA:13977"/>
        <dbReference type="ChEBI" id="CHEBI:15361"/>
        <dbReference type="ChEBI" id="CHEBI:28938"/>
        <dbReference type="ChEBI" id="CHEBI:35247"/>
        <dbReference type="EC" id="4.3.1.18"/>
    </reaction>
</comment>
<keyword evidence="2 4" id="KW-0663">Pyridoxal phosphate</keyword>
<keyword evidence="3 4" id="KW-0456">Lyase</keyword>
<dbReference type="GO" id="GO:0008721">
    <property type="term" value="F:D-serine ammonia-lyase activity"/>
    <property type="evidence" value="ECO:0007669"/>
    <property type="project" value="UniProtKB-EC"/>
</dbReference>
<accession>A0A6I6UJF6</accession>
<dbReference type="GO" id="GO:0030170">
    <property type="term" value="F:pyridoxal phosphate binding"/>
    <property type="evidence" value="ECO:0007669"/>
    <property type="project" value="InterPro"/>
</dbReference>
<dbReference type="InterPro" id="IPR001926">
    <property type="entry name" value="TrpB-like_PALP"/>
</dbReference>
<dbReference type="GO" id="GO:0016836">
    <property type="term" value="F:hydro-lyase activity"/>
    <property type="evidence" value="ECO:0007669"/>
    <property type="project" value="UniProtKB-UniRule"/>
</dbReference>
<evidence type="ECO:0000313" key="7">
    <source>
        <dbReference type="Proteomes" id="UP000465062"/>
    </source>
</evidence>
<dbReference type="KEGG" id="bvq:FHE72_11070"/>
<dbReference type="InterPro" id="IPR011780">
    <property type="entry name" value="D_Ser_am_lyase"/>
</dbReference>
<dbReference type="NCBIfam" id="NF002823">
    <property type="entry name" value="PRK02991.1"/>
    <property type="match status" value="1"/>
</dbReference>
<evidence type="ECO:0000256" key="2">
    <source>
        <dbReference type="ARBA" id="ARBA00022898"/>
    </source>
</evidence>
<evidence type="ECO:0000259" key="5">
    <source>
        <dbReference type="Pfam" id="PF00291"/>
    </source>
</evidence>
<gene>
    <name evidence="4" type="primary">dsdA</name>
    <name evidence="6" type="ORF">FHE72_11070</name>
</gene>
<evidence type="ECO:0000256" key="1">
    <source>
        <dbReference type="ARBA" id="ARBA00001933"/>
    </source>
</evidence>
<dbReference type="AlphaFoldDB" id="A0A6I6UJF6"/>
<dbReference type="Pfam" id="PF00291">
    <property type="entry name" value="PALP"/>
    <property type="match status" value="1"/>
</dbReference>
<dbReference type="EC" id="4.3.1.18" evidence="4"/>
<feature type="domain" description="Tryptophan synthase beta chain-like PALP" evidence="5">
    <location>
        <begin position="80"/>
        <end position="384"/>
    </location>
</feature>
<protein>
    <recommendedName>
        <fullName evidence="4">Probable D-serine dehydratase</fullName>
        <ecNumber evidence="4">4.3.1.18</ecNumber>
    </recommendedName>
    <alternativeName>
        <fullName evidence="4">D-serine deaminase</fullName>
        <shortName evidence="4">DSD</shortName>
    </alternativeName>
</protein>
<proteinExistence type="inferred from homology"/>
<feature type="modified residue" description="N6-(pyridoxal phosphate)lysine" evidence="4">
    <location>
        <position position="109"/>
    </location>
</feature>
<reference evidence="6 7" key="1">
    <citation type="submission" date="2019-06" db="EMBL/GenBank/DDBJ databases">
        <title>An operon consisting of a P-type ATPase gene and a transcriptional regular gene given the different cadmium resistance in Bacillus vietamensis 151-6 and Bacillus marisflavi 151-25.</title>
        <authorList>
            <person name="Yu X."/>
        </authorList>
    </citation>
    <scope>NUCLEOTIDE SEQUENCE [LARGE SCALE GENOMIC DNA]</scope>
    <source>
        <strain evidence="6 7">151-6</strain>
    </source>
</reference>
<comment type="similarity">
    <text evidence="4">Belongs to the serine/threonine dehydratase family. DsdA subfamily.</text>
</comment>
<dbReference type="NCBIfam" id="TIGR02035">
    <property type="entry name" value="D_Ser_am_lyase"/>
    <property type="match status" value="1"/>
</dbReference>
<dbReference type="PANTHER" id="PTHR48078">
    <property type="entry name" value="THREONINE DEHYDRATASE, MITOCHONDRIAL-RELATED"/>
    <property type="match status" value="1"/>
</dbReference>
<name>A0A6I6UJF6_9BACI</name>
<dbReference type="InterPro" id="IPR036052">
    <property type="entry name" value="TrpB-like_PALP_sf"/>
</dbReference>
<dbReference type="EMBL" id="CP047394">
    <property type="protein sequence ID" value="QHE61507.1"/>
    <property type="molecule type" value="Genomic_DNA"/>
</dbReference>